<proteinExistence type="inferred from homology"/>
<dbReference type="Pfam" id="PF15459">
    <property type="entry name" value="RRP14"/>
    <property type="match status" value="1"/>
</dbReference>
<feature type="domain" description="Ribosomal RNA-processing protein 14 N-terminal" evidence="6">
    <location>
        <begin position="8"/>
        <end position="58"/>
    </location>
</feature>
<feature type="compositionally biased region" description="Basic and acidic residues" evidence="4">
    <location>
        <begin position="453"/>
        <end position="484"/>
    </location>
</feature>
<feature type="compositionally biased region" description="Basic and acidic residues" evidence="4">
    <location>
        <begin position="142"/>
        <end position="155"/>
    </location>
</feature>
<organism evidence="7 8">
    <name type="scientific">Neodothiora populina</name>
    <dbReference type="NCBI Taxonomy" id="2781224"/>
    <lineage>
        <taxon>Eukaryota</taxon>
        <taxon>Fungi</taxon>
        <taxon>Dikarya</taxon>
        <taxon>Ascomycota</taxon>
        <taxon>Pezizomycotina</taxon>
        <taxon>Dothideomycetes</taxon>
        <taxon>Dothideomycetidae</taxon>
        <taxon>Dothideales</taxon>
        <taxon>Dothioraceae</taxon>
        <taxon>Neodothiora</taxon>
    </lineage>
</organism>
<dbReference type="InterPro" id="IPR007019">
    <property type="entry name" value="SURF6"/>
</dbReference>
<evidence type="ECO:0000256" key="2">
    <source>
        <dbReference type="ARBA" id="ARBA00005904"/>
    </source>
</evidence>
<evidence type="ECO:0000259" key="5">
    <source>
        <dbReference type="Pfam" id="PF04935"/>
    </source>
</evidence>
<reference evidence="7 8" key="1">
    <citation type="submission" date="2024-07" db="EMBL/GenBank/DDBJ databases">
        <title>Draft sequence of the Neodothiora populina.</title>
        <authorList>
            <person name="Drown D.D."/>
            <person name="Schuette U.S."/>
            <person name="Buechlein A.B."/>
            <person name="Rusch D.R."/>
            <person name="Winton L.W."/>
            <person name="Adams G.A."/>
        </authorList>
    </citation>
    <scope>NUCLEOTIDE SEQUENCE [LARGE SCALE GENOMIC DNA]</scope>
    <source>
        <strain evidence="7 8">CPC 39397</strain>
    </source>
</reference>
<feature type="compositionally biased region" description="Basic and acidic residues" evidence="4">
    <location>
        <begin position="294"/>
        <end position="309"/>
    </location>
</feature>
<dbReference type="GeneID" id="95974955"/>
<evidence type="ECO:0000256" key="3">
    <source>
        <dbReference type="ARBA" id="ARBA00023242"/>
    </source>
</evidence>
<evidence type="ECO:0000256" key="1">
    <source>
        <dbReference type="ARBA" id="ARBA00004123"/>
    </source>
</evidence>
<keyword evidence="3" id="KW-0539">Nucleus</keyword>
<evidence type="ECO:0000256" key="4">
    <source>
        <dbReference type="SAM" id="MobiDB-lite"/>
    </source>
</evidence>
<comment type="subcellular location">
    <subcellularLocation>
        <location evidence="1">Nucleus</location>
    </subcellularLocation>
</comment>
<dbReference type="EMBL" id="JBFMKM010000003">
    <property type="protein sequence ID" value="KAL1311036.1"/>
    <property type="molecule type" value="Genomic_DNA"/>
</dbReference>
<comment type="similarity">
    <text evidence="2">Belongs to the SURF6 family.</text>
</comment>
<feature type="compositionally biased region" description="Basic and acidic residues" evidence="4">
    <location>
        <begin position="249"/>
        <end position="286"/>
    </location>
</feature>
<gene>
    <name evidence="7" type="ORF">AAFC00_001252</name>
</gene>
<feature type="region of interest" description="Disordered" evidence="4">
    <location>
        <begin position="439"/>
        <end position="520"/>
    </location>
</feature>
<sequence length="520" mass="58274">MADDLEARLESHAQAFEGLLSLIPAKDYYGQDNSDQWTRKKQTKEQKRAAKRAKLNPENQKTAKDVMDENEKKRKRELGIDSDSEDESTPATAIPEPESTGDELRKNKKQKVDGKPETSEEKEAAKKAAAADKRKEKRQAKKEKAEKVKQKQDAKKSKKQDKDLDELAAEKTNADDADSDDDQDMEDAPQSDHVDAMDFSGLVDEDDHSIPTSPERDSSVFDTSNQQSAASSSSSIVPPAEAPTSNATETKEKKERALKLPEVDAEELQNRLRARIEELRARRKADGPTGQARSRQELLETRRKKEEARKAHKKELRLKSKQAEEVKNNERLRGSGSPLSTDIFSPRVEENNFSFGRVAFEDGVEADATLSSLNEHKKRKGPQDTRSALQAAEKKAQRLAGLDVEKRADIEEKDLWLNAKKKAHGEKLRDDQSLLRKALKRKEKIKTKSATEWNERLDNVRKGKEMKDERRERNLAKRREDKGSKKGGKKGGAKGGAKGGSKGSSGGKKGRPGFEGRFKA</sequence>
<dbReference type="PANTHER" id="PTHR14369">
    <property type="entry name" value="SURFEIT LOCUS PROTEIN 6"/>
    <property type="match status" value="1"/>
</dbReference>
<feature type="compositionally biased region" description="Acidic residues" evidence="4">
    <location>
        <begin position="175"/>
        <end position="189"/>
    </location>
</feature>
<evidence type="ECO:0000313" key="8">
    <source>
        <dbReference type="Proteomes" id="UP001562354"/>
    </source>
</evidence>
<feature type="compositionally biased region" description="Basic and acidic residues" evidence="4">
    <location>
        <begin position="317"/>
        <end position="333"/>
    </location>
</feature>
<keyword evidence="8" id="KW-1185">Reference proteome</keyword>
<feature type="compositionally biased region" description="Gly residues" evidence="4">
    <location>
        <begin position="493"/>
        <end position="507"/>
    </location>
</feature>
<dbReference type="InterPro" id="IPR029188">
    <property type="entry name" value="Rrp14_N"/>
</dbReference>
<evidence type="ECO:0000259" key="6">
    <source>
        <dbReference type="Pfam" id="PF15459"/>
    </source>
</evidence>
<feature type="compositionally biased region" description="Low complexity" evidence="4">
    <location>
        <begin position="224"/>
        <end position="235"/>
    </location>
</feature>
<feature type="compositionally biased region" description="Basic and acidic residues" evidence="4">
    <location>
        <begin position="102"/>
        <end position="134"/>
    </location>
</feature>
<dbReference type="Proteomes" id="UP001562354">
    <property type="component" value="Unassembled WGS sequence"/>
</dbReference>
<dbReference type="PANTHER" id="PTHR14369:SF0">
    <property type="entry name" value="SURFEIT LOCUS PROTEIN 6"/>
    <property type="match status" value="1"/>
</dbReference>
<feature type="region of interest" description="Disordered" evidence="4">
    <location>
        <begin position="27"/>
        <end position="345"/>
    </location>
</feature>
<feature type="compositionally biased region" description="Basic and acidic residues" evidence="4">
    <location>
        <begin position="61"/>
        <end position="72"/>
    </location>
</feature>
<evidence type="ECO:0008006" key="9">
    <source>
        <dbReference type="Google" id="ProtNLM"/>
    </source>
</evidence>
<protein>
    <recommendedName>
        <fullName evidence="9">SURF6-domain-containing protein</fullName>
    </recommendedName>
</protein>
<dbReference type="RefSeq" id="XP_069203885.1">
    <property type="nucleotide sequence ID" value="XM_069340420.1"/>
</dbReference>
<comment type="caution">
    <text evidence="7">The sequence shown here is derived from an EMBL/GenBank/DDBJ whole genome shotgun (WGS) entry which is preliminary data.</text>
</comment>
<feature type="domain" description="Ribosomal RNA-processing protein 14/surfeit locus protein 6 C-terminal" evidence="5">
    <location>
        <begin position="296"/>
        <end position="487"/>
    </location>
</feature>
<evidence type="ECO:0000313" key="7">
    <source>
        <dbReference type="EMBL" id="KAL1311036.1"/>
    </source>
</evidence>
<dbReference type="InterPro" id="IPR029190">
    <property type="entry name" value="Rrp14/SURF6_C"/>
</dbReference>
<feature type="region of interest" description="Disordered" evidence="4">
    <location>
        <begin position="370"/>
        <end position="394"/>
    </location>
</feature>
<accession>A0ABR3PNK3</accession>
<name>A0ABR3PNK3_9PEZI</name>
<dbReference type="Pfam" id="PF04935">
    <property type="entry name" value="SURF6"/>
    <property type="match status" value="1"/>
</dbReference>